<name>A0A2S5REK8_9MOLU</name>
<proteinExistence type="predicted"/>
<evidence type="ECO:0000256" key="6">
    <source>
        <dbReference type="ARBA" id="ARBA00022692"/>
    </source>
</evidence>
<keyword evidence="2" id="KW-0813">Transport</keyword>
<dbReference type="GO" id="GO:0005886">
    <property type="term" value="C:plasma membrane"/>
    <property type="evidence" value="ECO:0007669"/>
    <property type="project" value="UniProtKB-SubCell"/>
</dbReference>
<dbReference type="EMBL" id="PHNE01000001">
    <property type="protein sequence ID" value="PPE05753.1"/>
    <property type="molecule type" value="Genomic_DNA"/>
</dbReference>
<feature type="transmembrane region" description="Helical" evidence="10">
    <location>
        <begin position="478"/>
        <end position="498"/>
    </location>
</feature>
<evidence type="ECO:0000256" key="7">
    <source>
        <dbReference type="ARBA" id="ARBA00022989"/>
    </source>
</evidence>
<protein>
    <submittedName>
        <fullName evidence="12">PTS system, N-acetylglucosamine-specific IIBC component</fullName>
    </submittedName>
</protein>
<dbReference type="PANTHER" id="PTHR30009:SF4">
    <property type="entry name" value="PTS SYSTEM N-ACETYLGLUCOSAMINE-SPECIFIC EIICBA COMPONENT"/>
    <property type="match status" value="1"/>
</dbReference>
<dbReference type="InterPro" id="IPR003352">
    <property type="entry name" value="PTS_EIIC"/>
</dbReference>
<dbReference type="GO" id="GO:0009401">
    <property type="term" value="P:phosphoenolpyruvate-dependent sugar phosphotransferase system"/>
    <property type="evidence" value="ECO:0007669"/>
    <property type="project" value="UniProtKB-KW"/>
</dbReference>
<dbReference type="PROSITE" id="PS51103">
    <property type="entry name" value="PTS_EIIC_TYPE_1"/>
    <property type="match status" value="1"/>
</dbReference>
<keyword evidence="4" id="KW-0762">Sugar transport</keyword>
<evidence type="ECO:0000313" key="13">
    <source>
        <dbReference type="Proteomes" id="UP000237865"/>
    </source>
</evidence>
<evidence type="ECO:0000256" key="9">
    <source>
        <dbReference type="SAM" id="MobiDB-lite"/>
    </source>
</evidence>
<evidence type="ECO:0000256" key="4">
    <source>
        <dbReference type="ARBA" id="ARBA00022597"/>
    </source>
</evidence>
<reference evidence="12 13" key="1">
    <citation type="submission" date="2017-11" db="EMBL/GenBank/DDBJ databases">
        <title>Genome sequence of Entomoplasma lucivorax PIPN-2 (ATCC 49196).</title>
        <authorList>
            <person name="Lo W.-S."/>
            <person name="Gasparich G.E."/>
            <person name="Kuo C.-H."/>
        </authorList>
    </citation>
    <scope>NUCLEOTIDE SEQUENCE [LARGE SCALE GENOMIC DNA]</scope>
    <source>
        <strain evidence="12 13">PIPN-2</strain>
    </source>
</reference>
<comment type="subcellular location">
    <subcellularLocation>
        <location evidence="1">Cell membrane</location>
        <topology evidence="1">Multi-pass membrane protein</topology>
    </subcellularLocation>
</comment>
<dbReference type="AlphaFoldDB" id="A0A2S5REK8"/>
<keyword evidence="6 10" id="KW-0812">Transmembrane</keyword>
<keyword evidence="3" id="KW-1003">Cell membrane</keyword>
<feature type="region of interest" description="Disordered" evidence="9">
    <location>
        <begin position="1"/>
        <end position="31"/>
    </location>
</feature>
<dbReference type="STRING" id="1399797.GCA_000518285_00621"/>
<keyword evidence="8 10" id="KW-0472">Membrane</keyword>
<evidence type="ECO:0000313" key="12">
    <source>
        <dbReference type="EMBL" id="PPE05753.1"/>
    </source>
</evidence>
<dbReference type="RefSeq" id="WP_051437309.1">
    <property type="nucleotide sequence ID" value="NZ_PHNE01000001.1"/>
</dbReference>
<feature type="transmembrane region" description="Helical" evidence="10">
    <location>
        <begin position="122"/>
        <end position="142"/>
    </location>
</feature>
<organism evidence="12 13">
    <name type="scientific">Williamsoniiplasma lucivorax</name>
    <dbReference type="NCBI Taxonomy" id="209274"/>
    <lineage>
        <taxon>Bacteria</taxon>
        <taxon>Bacillati</taxon>
        <taxon>Mycoplasmatota</taxon>
        <taxon>Mollicutes</taxon>
        <taxon>Entomoplasmatales</taxon>
        <taxon>Williamsoniiplasma</taxon>
    </lineage>
</organism>
<dbReference type="GO" id="GO:0008982">
    <property type="term" value="F:protein-N(PI)-phosphohistidine-sugar phosphotransferase activity"/>
    <property type="evidence" value="ECO:0007669"/>
    <property type="project" value="InterPro"/>
</dbReference>
<feature type="transmembrane region" description="Helical" evidence="10">
    <location>
        <begin position="224"/>
        <end position="247"/>
    </location>
</feature>
<feature type="domain" description="PTS EIIC type-1" evidence="11">
    <location>
        <begin position="37"/>
        <end position="551"/>
    </location>
</feature>
<evidence type="ECO:0000256" key="3">
    <source>
        <dbReference type="ARBA" id="ARBA00022475"/>
    </source>
</evidence>
<evidence type="ECO:0000256" key="1">
    <source>
        <dbReference type="ARBA" id="ARBA00004651"/>
    </source>
</evidence>
<dbReference type="Pfam" id="PF02378">
    <property type="entry name" value="PTS_EIIC"/>
    <property type="match status" value="1"/>
</dbReference>
<evidence type="ECO:0000259" key="11">
    <source>
        <dbReference type="PROSITE" id="PS51103"/>
    </source>
</evidence>
<accession>A0A2S5REK8</accession>
<feature type="transmembrane region" description="Helical" evidence="10">
    <location>
        <begin position="518"/>
        <end position="539"/>
    </location>
</feature>
<sequence>MHLLKSNKSNKLNKSNKPNKPNKPNDFQPSNSRTFWSKTFARLQTLGKALLYPIAILPFAALLNRFGTLAMDLNPMENGVRNVGNWIGFIISRPGDIVFTNLPLFFAIGIAFGLAKENRGEVALIGALMYLAITAFLIEGGLPSLLYKNVLTFTAHDGKQFSELFYVQTFGMVNDKIEIIGGKYVLEIGALGGIISGSITAYLYNRFHNITLPQALGFFGGRRFVPMMVMLVSLPLAFFYAVIWPWIQFALVKFGGLISSTDSWTIPGAFLYALVNRIIQPFGLHHIINTFLWFQMPIENYIVDIHGKIVLDADAFGGDKFNLENFQAIASHFYTKITITKDNWQDYFVLRQGLVANSGGKILATGNLAGATAGMYTVFGDINAFQKSVISGTFQTGYFPMYWGGLTAAAGAMVMAAPGDKRRETITFLGGVAFVAALTGIDEPIVFAFIFAGPILWAYNALFTAIFAAIGVAMHMHIGFGFSAGLIDYIISFANAWGMSKAEGIIHGPVYGVTSNPLWMLALAATIAPLYFFSFYFTIKKLDIPTPGREKDMTKVEAMKQ</sequence>
<comment type="caution">
    <text evidence="12">The sequence shown here is derived from an EMBL/GenBank/DDBJ whole genome shotgun (WGS) entry which is preliminary data.</text>
</comment>
<feature type="transmembrane region" description="Helical" evidence="10">
    <location>
        <begin position="447"/>
        <end position="471"/>
    </location>
</feature>
<gene>
    <name evidence="12" type="primary">nagE</name>
    <name evidence="12" type="ORF">ELUCI_v1c00400</name>
</gene>
<keyword evidence="13" id="KW-1185">Reference proteome</keyword>
<feature type="compositionally biased region" description="Low complexity" evidence="9">
    <location>
        <begin position="1"/>
        <end position="25"/>
    </location>
</feature>
<dbReference type="GO" id="GO:0015764">
    <property type="term" value="P:N-acetylglucosamine transport"/>
    <property type="evidence" value="ECO:0007669"/>
    <property type="project" value="TreeGrafter"/>
</dbReference>
<evidence type="ECO:0000256" key="8">
    <source>
        <dbReference type="ARBA" id="ARBA00023136"/>
    </source>
</evidence>
<dbReference type="PANTHER" id="PTHR30009">
    <property type="entry name" value="CYTOCHROME C-TYPE SYNTHESIS PROTEIN AND PTS TRANSMEMBRANE COMPONENT"/>
    <property type="match status" value="1"/>
</dbReference>
<feature type="transmembrane region" description="Helical" evidence="10">
    <location>
        <begin position="184"/>
        <end position="204"/>
    </location>
</feature>
<dbReference type="InterPro" id="IPR050429">
    <property type="entry name" value="PTS_Glucose_EIICBA"/>
</dbReference>
<dbReference type="GO" id="GO:0090563">
    <property type="term" value="F:protein-phosphocysteine-sugar phosphotransferase activity"/>
    <property type="evidence" value="ECO:0007669"/>
    <property type="project" value="TreeGrafter"/>
</dbReference>
<dbReference type="InterPro" id="IPR013013">
    <property type="entry name" value="PTS_EIIC_1"/>
</dbReference>
<feature type="transmembrane region" description="Helical" evidence="10">
    <location>
        <begin position="425"/>
        <end position="441"/>
    </location>
</feature>
<evidence type="ECO:0000256" key="5">
    <source>
        <dbReference type="ARBA" id="ARBA00022683"/>
    </source>
</evidence>
<evidence type="ECO:0000256" key="2">
    <source>
        <dbReference type="ARBA" id="ARBA00022448"/>
    </source>
</evidence>
<keyword evidence="5" id="KW-0598">Phosphotransferase system</keyword>
<keyword evidence="7 10" id="KW-1133">Transmembrane helix</keyword>
<feature type="transmembrane region" description="Helical" evidence="10">
    <location>
        <begin position="49"/>
        <end position="67"/>
    </location>
</feature>
<evidence type="ECO:0000256" key="10">
    <source>
        <dbReference type="SAM" id="Phobius"/>
    </source>
</evidence>
<dbReference type="Proteomes" id="UP000237865">
    <property type="component" value="Unassembled WGS sequence"/>
</dbReference>
<feature type="transmembrane region" description="Helical" evidence="10">
    <location>
        <begin position="401"/>
        <end position="418"/>
    </location>
</feature>
<feature type="transmembrane region" description="Helical" evidence="10">
    <location>
        <begin position="97"/>
        <end position="115"/>
    </location>
</feature>